<dbReference type="OrthoDB" id="9778142at2"/>
<dbReference type="InterPro" id="IPR029057">
    <property type="entry name" value="PRTase-like"/>
</dbReference>
<evidence type="ECO:0000313" key="2">
    <source>
        <dbReference type="EMBL" id="SFP64828.1"/>
    </source>
</evidence>
<dbReference type="InterPro" id="IPR000836">
    <property type="entry name" value="PRTase_dom"/>
</dbReference>
<sequence>MQKYKKMEYSRNKDVLLRYTPGHFITPHSHVNYYIDLCDTKARMKEARAAGESLAEMYMTSDIIDTILCLNGTEVIGSYMANKLTEAGILSMNSHKTMYITSPEINVNDQIMFRDNNKHMINGKKVLILIDSATTGGTLKSALDSIRFYGGEIVGISAVFSVATQIETFPIRALFTTRDLPDYASYAHDNCPLCKSGVAVDAICNGFGYSTV</sequence>
<dbReference type="CDD" id="cd06223">
    <property type="entry name" value="PRTases_typeI"/>
    <property type="match status" value="1"/>
</dbReference>
<feature type="domain" description="Phosphoribosyltransferase" evidence="1">
    <location>
        <begin position="47"/>
        <end position="162"/>
    </location>
</feature>
<protein>
    <submittedName>
        <fullName evidence="2">Orotate phosphoribosyltransferase</fullName>
    </submittedName>
</protein>
<dbReference type="AlphaFoldDB" id="A0A1I5S223"/>
<dbReference type="EMBL" id="FOXO01000005">
    <property type="protein sequence ID" value="SFP64828.1"/>
    <property type="molecule type" value="Genomic_DNA"/>
</dbReference>
<dbReference type="GO" id="GO:0016757">
    <property type="term" value="F:glycosyltransferase activity"/>
    <property type="evidence" value="ECO:0007669"/>
    <property type="project" value="UniProtKB-KW"/>
</dbReference>
<dbReference type="Gene3D" id="3.40.50.2020">
    <property type="match status" value="1"/>
</dbReference>
<name>A0A1I5S223_9FIRM</name>
<dbReference type="RefSeq" id="WP_074885045.1">
    <property type="nucleotide sequence ID" value="NZ_FOXO01000005.1"/>
</dbReference>
<accession>A0A1I5S223</accession>
<gene>
    <name evidence="2" type="ORF">SAMN04487928_10586</name>
</gene>
<evidence type="ECO:0000259" key="1">
    <source>
        <dbReference type="Pfam" id="PF00156"/>
    </source>
</evidence>
<organism evidence="2 3">
    <name type="scientific">Butyrivibrio proteoclasticus</name>
    <dbReference type="NCBI Taxonomy" id="43305"/>
    <lineage>
        <taxon>Bacteria</taxon>
        <taxon>Bacillati</taxon>
        <taxon>Bacillota</taxon>
        <taxon>Clostridia</taxon>
        <taxon>Lachnospirales</taxon>
        <taxon>Lachnospiraceae</taxon>
        <taxon>Butyrivibrio</taxon>
    </lineage>
</organism>
<dbReference type="SUPFAM" id="SSF53271">
    <property type="entry name" value="PRTase-like"/>
    <property type="match status" value="1"/>
</dbReference>
<keyword evidence="2" id="KW-0808">Transferase</keyword>
<keyword evidence="3" id="KW-1185">Reference proteome</keyword>
<reference evidence="3" key="1">
    <citation type="submission" date="2016-10" db="EMBL/GenBank/DDBJ databases">
        <authorList>
            <person name="Varghese N."/>
            <person name="Submissions S."/>
        </authorList>
    </citation>
    <scope>NUCLEOTIDE SEQUENCE [LARGE SCALE GENOMIC DNA]</scope>
    <source>
        <strain evidence="3">P18</strain>
    </source>
</reference>
<evidence type="ECO:0000313" key="3">
    <source>
        <dbReference type="Proteomes" id="UP000182624"/>
    </source>
</evidence>
<keyword evidence="2" id="KW-0328">Glycosyltransferase</keyword>
<proteinExistence type="predicted"/>
<dbReference type="Proteomes" id="UP000182624">
    <property type="component" value="Unassembled WGS sequence"/>
</dbReference>
<dbReference type="Pfam" id="PF00156">
    <property type="entry name" value="Pribosyltran"/>
    <property type="match status" value="1"/>
</dbReference>